<organism evidence="4 5">
    <name type="scientific">Fasciola hepatica</name>
    <name type="common">Liver fluke</name>
    <dbReference type="NCBI Taxonomy" id="6192"/>
    <lineage>
        <taxon>Eukaryota</taxon>
        <taxon>Metazoa</taxon>
        <taxon>Spiralia</taxon>
        <taxon>Lophotrochozoa</taxon>
        <taxon>Platyhelminthes</taxon>
        <taxon>Trematoda</taxon>
        <taxon>Digenea</taxon>
        <taxon>Plagiorchiida</taxon>
        <taxon>Echinostomata</taxon>
        <taxon>Echinostomatoidea</taxon>
        <taxon>Fasciolidae</taxon>
        <taxon>Fasciola</taxon>
    </lineage>
</organism>
<evidence type="ECO:0000313" key="4">
    <source>
        <dbReference type="EMBL" id="THD22046.1"/>
    </source>
</evidence>
<protein>
    <submittedName>
        <fullName evidence="4">H/ACA ribonucleo protein complex subunit 2</fullName>
    </submittedName>
</protein>
<dbReference type="GO" id="GO:1990904">
    <property type="term" value="C:ribonucleoprotein complex"/>
    <property type="evidence" value="ECO:0007669"/>
    <property type="project" value="UniProtKB-KW"/>
</dbReference>
<comment type="similarity">
    <text evidence="1">Belongs to the eukaryotic ribosomal protein eL8 family.</text>
</comment>
<dbReference type="InterPro" id="IPR018492">
    <property type="entry name" value="Ribosomal_eL8/Nhp2"/>
</dbReference>
<keyword evidence="2" id="KW-0687">Ribonucleoprotein</keyword>
<comment type="caution">
    <text evidence="4">The sequence shown here is derived from an EMBL/GenBank/DDBJ whole genome shotgun (WGS) entry which is preliminary data.</text>
</comment>
<dbReference type="Gene3D" id="3.30.1330.30">
    <property type="match status" value="1"/>
</dbReference>
<proteinExistence type="inferred from homology"/>
<accession>A0A2H1C3S3</accession>
<dbReference type="Proteomes" id="UP000230066">
    <property type="component" value="Unassembled WGS sequence"/>
</dbReference>
<dbReference type="SUPFAM" id="SSF55315">
    <property type="entry name" value="L30e-like"/>
    <property type="match status" value="1"/>
</dbReference>
<dbReference type="InterPro" id="IPR004038">
    <property type="entry name" value="Ribosomal_eL8/eL30/eS12/Gad45"/>
</dbReference>
<evidence type="ECO:0000256" key="2">
    <source>
        <dbReference type="ARBA" id="ARBA00023274"/>
    </source>
</evidence>
<sequence>MYGTGGELTYASLPYEEKIKHASPIAYPMAPEKLARRLFKLTRKAKKCKKMDSSIKSVLKAIEKKNASGILVLAGDASPIDATAHIPIVCEEFNIPYCYVPSKVDISANSGSVGFLPMVFIVRSDEYGDLYDKCFSAVDQLSVS</sequence>
<dbReference type="Pfam" id="PF01248">
    <property type="entry name" value="Ribosomal_L7Ae"/>
    <property type="match status" value="1"/>
</dbReference>
<dbReference type="PRINTS" id="PR00881">
    <property type="entry name" value="L7ARS6FAMILY"/>
</dbReference>
<evidence type="ECO:0000313" key="5">
    <source>
        <dbReference type="Proteomes" id="UP000230066"/>
    </source>
</evidence>
<feature type="domain" description="Ribosomal protein eL8/eL30/eS12/Gadd45" evidence="3">
    <location>
        <begin position="38"/>
        <end position="107"/>
    </location>
</feature>
<gene>
    <name evidence="4" type="ORF">D915_007268</name>
</gene>
<dbReference type="InterPro" id="IPR029064">
    <property type="entry name" value="Ribosomal_eL30-like_sf"/>
</dbReference>
<evidence type="ECO:0000259" key="3">
    <source>
        <dbReference type="Pfam" id="PF01248"/>
    </source>
</evidence>
<dbReference type="AlphaFoldDB" id="A0A2H1C3S3"/>
<name>A0A2H1C3S3_FASHE</name>
<reference evidence="4" key="1">
    <citation type="submission" date="2019-03" db="EMBL/GenBank/DDBJ databases">
        <title>Improved annotation for the trematode Fasciola hepatica.</title>
        <authorList>
            <person name="Choi Y.-J."/>
            <person name="Martin J."/>
            <person name="Mitreva M."/>
        </authorList>
    </citation>
    <scope>NUCLEOTIDE SEQUENCE [LARGE SCALE GENOMIC DNA]</scope>
</reference>
<keyword evidence="5" id="KW-1185">Reference proteome</keyword>
<dbReference type="EMBL" id="JXXN02003039">
    <property type="protein sequence ID" value="THD22046.1"/>
    <property type="molecule type" value="Genomic_DNA"/>
</dbReference>
<evidence type="ECO:0000256" key="1">
    <source>
        <dbReference type="ARBA" id="ARBA00007337"/>
    </source>
</evidence>